<dbReference type="Gene3D" id="1.10.150.130">
    <property type="match status" value="1"/>
</dbReference>
<dbReference type="GO" id="GO:0006310">
    <property type="term" value="P:DNA recombination"/>
    <property type="evidence" value="ECO:0007669"/>
    <property type="project" value="UniProtKB-KW"/>
</dbReference>
<dbReference type="PANTHER" id="PTHR30629">
    <property type="entry name" value="PROPHAGE INTEGRASE"/>
    <property type="match status" value="1"/>
</dbReference>
<dbReference type="PROSITE" id="PS51898">
    <property type="entry name" value="TYR_RECOMBINASE"/>
    <property type="match status" value="1"/>
</dbReference>
<reference evidence="6" key="2">
    <citation type="submission" date="2021-04" db="EMBL/GenBank/DDBJ databases">
        <authorList>
            <person name="Gilroy R."/>
        </authorList>
    </citation>
    <scope>NUCLEOTIDE SEQUENCE</scope>
    <source>
        <strain evidence="6">CHK183-5548</strain>
    </source>
</reference>
<dbReference type="Pfam" id="PF00589">
    <property type="entry name" value="Phage_integrase"/>
    <property type="match status" value="1"/>
</dbReference>
<sequence length="406" mass="47823">MLDKSKLLYFENFIGLLDEKSKSALLDVIDMNKKELVLTVHKYKISQLTGKDQRWHTYIPADTKRGIKEIKKNTEKEIIDFLIGFYGLGGLTFSELYSEWIKYKETITDSPATIRRHGQHFNKYFVNEKSKLLKMDISKIDKLTLQSECNKLVKKFSMTRKEWQNVKTIINGMFEYALDKHLINENPCDRLKITVKYRQENKKTSKTEVYKDQEYQTILAYLDKMYNETGDYSFLAVKFQFFTGVRVGELVALRWEDVDLNEKTIHVHSEESNQPYRDSLGKWHDRRVVVPHTKTYLDRYVQLLPKALEVLEQIEHRTGFLFTRAGKRITERQVNYVLEKYAERQGTITKSSHKLRKTYASRMKAGGVSLDTIRKDLGHTNILTTDKYIFDVDDEDKVYEKKANAL</sequence>
<evidence type="ECO:0000259" key="5">
    <source>
        <dbReference type="PROSITE" id="PS51898"/>
    </source>
</evidence>
<dbReference type="InterPro" id="IPR050808">
    <property type="entry name" value="Phage_Integrase"/>
</dbReference>
<comment type="caution">
    <text evidence="6">The sequence shown here is derived from an EMBL/GenBank/DDBJ whole genome shotgun (WGS) entry which is preliminary data.</text>
</comment>
<evidence type="ECO:0000313" key="6">
    <source>
        <dbReference type="EMBL" id="HJC48556.1"/>
    </source>
</evidence>
<comment type="similarity">
    <text evidence="1">Belongs to the 'phage' integrase family.</text>
</comment>
<evidence type="ECO:0000256" key="4">
    <source>
        <dbReference type="ARBA" id="ARBA00023172"/>
    </source>
</evidence>
<name>A0A9D2T7U2_9FIRM</name>
<reference evidence="6" key="1">
    <citation type="journal article" date="2021" name="PeerJ">
        <title>Extensive microbial diversity within the chicken gut microbiome revealed by metagenomics and culture.</title>
        <authorList>
            <person name="Gilroy R."/>
            <person name="Ravi A."/>
            <person name="Getino M."/>
            <person name="Pursley I."/>
            <person name="Horton D.L."/>
            <person name="Alikhan N.F."/>
            <person name="Baker D."/>
            <person name="Gharbi K."/>
            <person name="Hall N."/>
            <person name="Watson M."/>
            <person name="Adriaenssens E.M."/>
            <person name="Foster-Nyarko E."/>
            <person name="Jarju S."/>
            <person name="Secka A."/>
            <person name="Antonio M."/>
            <person name="Oren A."/>
            <person name="Chaudhuri R.R."/>
            <person name="La Ragione R."/>
            <person name="Hildebrand F."/>
            <person name="Pallen M.J."/>
        </authorList>
    </citation>
    <scope>NUCLEOTIDE SEQUENCE</scope>
    <source>
        <strain evidence="6">CHK183-5548</strain>
    </source>
</reference>
<evidence type="ECO:0000256" key="2">
    <source>
        <dbReference type="ARBA" id="ARBA00022908"/>
    </source>
</evidence>
<organism evidence="6 7">
    <name type="scientific">Candidatus Lachnoclostridium pullistercoris</name>
    <dbReference type="NCBI Taxonomy" id="2838632"/>
    <lineage>
        <taxon>Bacteria</taxon>
        <taxon>Bacillati</taxon>
        <taxon>Bacillota</taxon>
        <taxon>Clostridia</taxon>
        <taxon>Lachnospirales</taxon>
        <taxon>Lachnospiraceae</taxon>
    </lineage>
</organism>
<evidence type="ECO:0000256" key="1">
    <source>
        <dbReference type="ARBA" id="ARBA00008857"/>
    </source>
</evidence>
<evidence type="ECO:0000256" key="3">
    <source>
        <dbReference type="ARBA" id="ARBA00023125"/>
    </source>
</evidence>
<keyword evidence="3" id="KW-0238">DNA-binding</keyword>
<dbReference type="SUPFAM" id="SSF56349">
    <property type="entry name" value="DNA breaking-rejoining enzymes"/>
    <property type="match status" value="1"/>
</dbReference>
<dbReference type="InterPro" id="IPR013762">
    <property type="entry name" value="Integrase-like_cat_sf"/>
</dbReference>
<dbReference type="GO" id="GO:0003677">
    <property type="term" value="F:DNA binding"/>
    <property type="evidence" value="ECO:0007669"/>
    <property type="project" value="UniProtKB-KW"/>
</dbReference>
<dbReference type="InterPro" id="IPR002104">
    <property type="entry name" value="Integrase_catalytic"/>
</dbReference>
<dbReference type="EMBL" id="DWWL01000071">
    <property type="protein sequence ID" value="HJC48556.1"/>
    <property type="molecule type" value="Genomic_DNA"/>
</dbReference>
<proteinExistence type="inferred from homology"/>
<gene>
    <name evidence="6" type="ORF">IAA04_10935</name>
</gene>
<dbReference type="Gene3D" id="1.10.443.10">
    <property type="entry name" value="Intergrase catalytic core"/>
    <property type="match status" value="1"/>
</dbReference>
<protein>
    <submittedName>
        <fullName evidence="6">Site-specific integrase</fullName>
    </submittedName>
</protein>
<dbReference type="CDD" id="cd00397">
    <property type="entry name" value="DNA_BRE_C"/>
    <property type="match status" value="1"/>
</dbReference>
<evidence type="ECO:0000313" key="7">
    <source>
        <dbReference type="Proteomes" id="UP000823883"/>
    </source>
</evidence>
<dbReference type="Proteomes" id="UP000823883">
    <property type="component" value="Unassembled WGS sequence"/>
</dbReference>
<dbReference type="AlphaFoldDB" id="A0A9D2T7U2"/>
<dbReference type="PANTHER" id="PTHR30629:SF2">
    <property type="entry name" value="PROPHAGE INTEGRASE INTS-RELATED"/>
    <property type="match status" value="1"/>
</dbReference>
<dbReference type="GO" id="GO:0015074">
    <property type="term" value="P:DNA integration"/>
    <property type="evidence" value="ECO:0007669"/>
    <property type="project" value="UniProtKB-KW"/>
</dbReference>
<feature type="domain" description="Tyr recombinase" evidence="5">
    <location>
        <begin position="205"/>
        <end position="402"/>
    </location>
</feature>
<dbReference type="InterPro" id="IPR011010">
    <property type="entry name" value="DNA_brk_join_enz"/>
</dbReference>
<accession>A0A9D2T7U2</accession>
<keyword evidence="4" id="KW-0233">DNA recombination</keyword>
<dbReference type="InterPro" id="IPR010998">
    <property type="entry name" value="Integrase_recombinase_N"/>
</dbReference>
<keyword evidence="2" id="KW-0229">DNA integration</keyword>